<dbReference type="Gene3D" id="3.90.226.10">
    <property type="entry name" value="2-enoyl-CoA Hydratase, Chain A, domain 1"/>
    <property type="match status" value="2"/>
</dbReference>
<dbReference type="Proteomes" id="UP000694569">
    <property type="component" value="Unplaced"/>
</dbReference>
<dbReference type="Pfam" id="PF00378">
    <property type="entry name" value="ECH_1"/>
    <property type="match status" value="1"/>
</dbReference>
<dbReference type="InterPro" id="IPR051053">
    <property type="entry name" value="ECH/Chromodomain_protein"/>
</dbReference>
<reference evidence="2" key="1">
    <citation type="submission" date="2025-08" db="UniProtKB">
        <authorList>
            <consortium name="Ensembl"/>
        </authorList>
    </citation>
    <scope>IDENTIFICATION</scope>
</reference>
<protein>
    <recommendedName>
        <fullName evidence="4">Enoyl-CoA delta isomerase 2, mitochondrial</fullName>
    </recommendedName>
</protein>
<sequence length="297" mass="33091">MLLRYWGKILQRGGRNAVGQEAAGSTSQGRHVNDGPVGPVSLRKSNMKKAAIYVPNLVTSETLKQVCAQHRSSHLKYETLVVTTEDNITTIRMNRPQKKNAVSSTMTDELIAALEEAATDDSVLTVLTGTSDYFTSGSDLTNALERKEQSRANINPFRIFVKKFIDFPKPLIAVVNGPAIGIGVTILGLFDVVYATERAAEMLLFNKKLTAHEACNARLVTEVFPDDRFQSEVWTRLKAYAKLPKNCIAASKQLIRDVEREKLHDVCDKECELIDKRTNSKESSDAIKNFFKNKAKL</sequence>
<dbReference type="InterPro" id="IPR029045">
    <property type="entry name" value="ClpP/crotonase-like_dom_sf"/>
</dbReference>
<dbReference type="CDD" id="cd06558">
    <property type="entry name" value="crotonase-like"/>
    <property type="match status" value="1"/>
</dbReference>
<dbReference type="GO" id="GO:0005739">
    <property type="term" value="C:mitochondrion"/>
    <property type="evidence" value="ECO:0007669"/>
    <property type="project" value="TreeGrafter"/>
</dbReference>
<dbReference type="AlphaFoldDB" id="A0A8C5MAW4"/>
<evidence type="ECO:0000313" key="3">
    <source>
        <dbReference type="Proteomes" id="UP000694569"/>
    </source>
</evidence>
<proteinExistence type="predicted"/>
<evidence type="ECO:0008006" key="4">
    <source>
        <dbReference type="Google" id="ProtNLM"/>
    </source>
</evidence>
<dbReference type="SUPFAM" id="SSF52096">
    <property type="entry name" value="ClpP/crotonase"/>
    <property type="match status" value="1"/>
</dbReference>
<evidence type="ECO:0000256" key="1">
    <source>
        <dbReference type="SAM" id="MobiDB-lite"/>
    </source>
</evidence>
<accession>A0A8C5MAW4</accession>
<dbReference type="Gene3D" id="1.10.12.10">
    <property type="entry name" value="Lyase 2-enoyl-coa Hydratase, Chain A, domain 2"/>
    <property type="match status" value="1"/>
</dbReference>
<reference evidence="2" key="2">
    <citation type="submission" date="2025-09" db="UniProtKB">
        <authorList>
            <consortium name="Ensembl"/>
        </authorList>
    </citation>
    <scope>IDENTIFICATION</scope>
</reference>
<dbReference type="InterPro" id="IPR014748">
    <property type="entry name" value="Enoyl-CoA_hydra_C"/>
</dbReference>
<dbReference type="GO" id="GO:0005777">
    <property type="term" value="C:peroxisome"/>
    <property type="evidence" value="ECO:0007669"/>
    <property type="project" value="TreeGrafter"/>
</dbReference>
<dbReference type="InterPro" id="IPR001753">
    <property type="entry name" value="Enoyl-CoA_hydra/iso"/>
</dbReference>
<dbReference type="GO" id="GO:0004165">
    <property type="term" value="F:delta(3)-delta(2)-enoyl-CoA isomerase activity"/>
    <property type="evidence" value="ECO:0007669"/>
    <property type="project" value="TreeGrafter"/>
</dbReference>
<feature type="region of interest" description="Disordered" evidence="1">
    <location>
        <begin position="16"/>
        <end position="37"/>
    </location>
</feature>
<dbReference type="GeneTree" id="ENSGT00940000155105"/>
<keyword evidence="3" id="KW-1185">Reference proteome</keyword>
<dbReference type="PANTHER" id="PTHR43684">
    <property type="match status" value="1"/>
</dbReference>
<evidence type="ECO:0000313" key="2">
    <source>
        <dbReference type="Ensembl" id="ENSLLEP00000011340.1"/>
    </source>
</evidence>
<dbReference type="Ensembl" id="ENSLLET00000011800.1">
    <property type="protein sequence ID" value="ENSLLEP00000011340.1"/>
    <property type="gene ID" value="ENSLLEG00000007225.1"/>
</dbReference>
<name>A0A8C5MAW4_9ANUR</name>
<organism evidence="2 3">
    <name type="scientific">Leptobrachium leishanense</name>
    <name type="common">Leishan spiny toad</name>
    <dbReference type="NCBI Taxonomy" id="445787"/>
    <lineage>
        <taxon>Eukaryota</taxon>
        <taxon>Metazoa</taxon>
        <taxon>Chordata</taxon>
        <taxon>Craniata</taxon>
        <taxon>Vertebrata</taxon>
        <taxon>Euteleostomi</taxon>
        <taxon>Amphibia</taxon>
        <taxon>Batrachia</taxon>
        <taxon>Anura</taxon>
        <taxon>Pelobatoidea</taxon>
        <taxon>Megophryidae</taxon>
        <taxon>Leptobrachium</taxon>
    </lineage>
</organism>
<dbReference type="PANTHER" id="PTHR43684:SF16">
    <property type="entry name" value="ENOYL-COA DELTA ISOMERASE 2, MITOCHONDRIAL"/>
    <property type="match status" value="1"/>
</dbReference>